<reference evidence="2 3" key="1">
    <citation type="submission" date="2022-05" db="EMBL/GenBank/DDBJ databases">
        <authorList>
            <consortium name="Genoscope - CEA"/>
            <person name="William W."/>
        </authorList>
    </citation>
    <scope>NUCLEOTIDE SEQUENCE [LARGE SCALE GENOMIC DNA]</scope>
</reference>
<organism evidence="2 3">
    <name type="scientific">Porites lobata</name>
    <dbReference type="NCBI Taxonomy" id="104759"/>
    <lineage>
        <taxon>Eukaryota</taxon>
        <taxon>Metazoa</taxon>
        <taxon>Cnidaria</taxon>
        <taxon>Anthozoa</taxon>
        <taxon>Hexacorallia</taxon>
        <taxon>Scleractinia</taxon>
        <taxon>Fungiina</taxon>
        <taxon>Poritidae</taxon>
        <taxon>Porites</taxon>
    </lineage>
</organism>
<evidence type="ECO:0000256" key="1">
    <source>
        <dbReference type="SAM" id="MobiDB-lite"/>
    </source>
</evidence>
<comment type="caution">
    <text evidence="2">The sequence shown here is derived from an EMBL/GenBank/DDBJ whole genome shotgun (WGS) entry which is preliminary data.</text>
</comment>
<protein>
    <submittedName>
        <fullName evidence="2">Uncharacterized protein</fullName>
    </submittedName>
</protein>
<dbReference type="EMBL" id="CALNXK010000014">
    <property type="protein sequence ID" value="CAH3046101.1"/>
    <property type="molecule type" value="Genomic_DNA"/>
</dbReference>
<accession>A0ABN8N9R1</accession>
<proteinExistence type="predicted"/>
<evidence type="ECO:0000313" key="2">
    <source>
        <dbReference type="EMBL" id="CAH3046101.1"/>
    </source>
</evidence>
<name>A0ABN8N9R1_9CNID</name>
<gene>
    <name evidence="2" type="ORF">PLOB_00008368</name>
</gene>
<dbReference type="Proteomes" id="UP001159405">
    <property type="component" value="Unassembled WGS sequence"/>
</dbReference>
<feature type="compositionally biased region" description="Basic and acidic residues" evidence="1">
    <location>
        <begin position="99"/>
        <end position="134"/>
    </location>
</feature>
<sequence>MVWSEQKGVKLLRAMKAEGVFVTNKRGSQERGVVWQNVASVLFADSLTVNARGRKRPVPSTCKKWREKVRRQENESGGGDEQLTEVEILLEELVEIENESEKKAEQEGDGHKKAVAEEKKKATELRERALERFS</sequence>
<keyword evidence="3" id="KW-1185">Reference proteome</keyword>
<evidence type="ECO:0000313" key="3">
    <source>
        <dbReference type="Proteomes" id="UP001159405"/>
    </source>
</evidence>
<feature type="region of interest" description="Disordered" evidence="1">
    <location>
        <begin position="98"/>
        <end position="134"/>
    </location>
</feature>